<name>A0ABY7MA64_9CHLR</name>
<gene>
    <name evidence="1" type="ORF">O0235_05250</name>
</gene>
<keyword evidence="2" id="KW-1185">Reference proteome</keyword>
<evidence type="ECO:0008006" key="3">
    <source>
        <dbReference type="Google" id="ProtNLM"/>
    </source>
</evidence>
<evidence type="ECO:0000313" key="1">
    <source>
        <dbReference type="EMBL" id="WBL36972.1"/>
    </source>
</evidence>
<dbReference type="Gene3D" id="3.40.50.410">
    <property type="entry name" value="von Willebrand factor, type A domain"/>
    <property type="match status" value="1"/>
</dbReference>
<dbReference type="SUPFAM" id="SSF53300">
    <property type="entry name" value="vWA-like"/>
    <property type="match status" value="1"/>
</dbReference>
<protein>
    <recommendedName>
        <fullName evidence="3">VWA domain-containing protein</fullName>
    </recommendedName>
</protein>
<dbReference type="CDD" id="cd00198">
    <property type="entry name" value="vWFA"/>
    <property type="match status" value="1"/>
</dbReference>
<evidence type="ECO:0000313" key="2">
    <source>
        <dbReference type="Proteomes" id="UP001212803"/>
    </source>
</evidence>
<dbReference type="EMBL" id="CP115149">
    <property type="protein sequence ID" value="WBL36972.1"/>
    <property type="molecule type" value="Genomic_DNA"/>
</dbReference>
<dbReference type="Proteomes" id="UP001212803">
    <property type="component" value="Chromosome"/>
</dbReference>
<sequence>MPEPAADLAGASPAARAAALQADLEALYRSWGILDLVGETVDALPPEWLRILNIARTLREGLPLPGIDLPDDVQRLVRPQRPEYETIERRERKRRIVYPVQPDTRIQPLRHLDDLPRVTMPDLLMRDLDPAIFEFRLLSGDVNALYHVDPGPAEEDYDEVTEERVLKTPPQLRRRQRVYVLLDVSNSMRDANKLEFAKGLVLAYLITACEERARIYFRTFANRVHPRTDCLAPADFPALARRVLAVTPDGSTDMRVTLATAIGDIGELDAVGRDRSGFEPSPTELLLISDVESYAIPSIPRWIRLHTIHLKGGPMAKNYVPSFEQIREASATFTEIDTTRFVLPVSVRERWLLQQDGRLHAGPETATDAGAAPADRLQRRNALLRAYERMAAPPGAPRERAEAPAMRSPGLGLDLSLGRLLRRWARALARLWRALRPARPAGAAAPPLAAGSITFRPRR</sequence>
<dbReference type="RefSeq" id="WP_270057488.1">
    <property type="nucleotide sequence ID" value="NZ_CP115149.1"/>
</dbReference>
<dbReference type="InterPro" id="IPR036465">
    <property type="entry name" value="vWFA_dom_sf"/>
</dbReference>
<proteinExistence type="predicted"/>
<organism evidence="1 2">
    <name type="scientific">Tepidiforma flava</name>
    <dbReference type="NCBI Taxonomy" id="3004094"/>
    <lineage>
        <taxon>Bacteria</taxon>
        <taxon>Bacillati</taxon>
        <taxon>Chloroflexota</taxon>
        <taxon>Tepidiformia</taxon>
        <taxon>Tepidiformales</taxon>
        <taxon>Tepidiformaceae</taxon>
        <taxon>Tepidiforma</taxon>
    </lineage>
</organism>
<accession>A0ABY7MA64</accession>
<reference evidence="1 2" key="1">
    <citation type="journal article" date="2023" name="ISME J.">
        <title>Thermophilic Dehalococcoidia with unusual traits shed light on an unexpected past.</title>
        <authorList>
            <person name="Palmer M."/>
            <person name="Covington J.K."/>
            <person name="Zhou E.M."/>
            <person name="Thomas S.C."/>
            <person name="Habib N."/>
            <person name="Seymour C.O."/>
            <person name="Lai D."/>
            <person name="Johnston J."/>
            <person name="Hashimi A."/>
            <person name="Jiao J.Y."/>
            <person name="Muok A.R."/>
            <person name="Liu L."/>
            <person name="Xian W.D."/>
            <person name="Zhi X.Y."/>
            <person name="Li M.M."/>
            <person name="Silva L.P."/>
            <person name="Bowen B.P."/>
            <person name="Louie K."/>
            <person name="Briegel A."/>
            <person name="Pett-Ridge J."/>
            <person name="Weber P.K."/>
            <person name="Tocheva E.I."/>
            <person name="Woyke T."/>
            <person name="Northen T.R."/>
            <person name="Mayali X."/>
            <person name="Li W.J."/>
            <person name="Hedlund B.P."/>
        </authorList>
    </citation>
    <scope>NUCLEOTIDE SEQUENCE [LARGE SCALE GENOMIC DNA]</scope>
    <source>
        <strain evidence="1 2">YIM 72310</strain>
    </source>
</reference>